<dbReference type="PROSITE" id="PS50082">
    <property type="entry name" value="WD_REPEATS_2"/>
    <property type="match status" value="1"/>
</dbReference>
<evidence type="ECO:0000256" key="2">
    <source>
        <dbReference type="ARBA" id="ARBA00005434"/>
    </source>
</evidence>
<comment type="similarity">
    <text evidence="2">Belongs to the WD repeat DDB2/WDR76 family.</text>
</comment>
<dbReference type="PANTHER" id="PTHR14773">
    <property type="entry name" value="WD REPEAT-CONTAINING PROTEIN 76"/>
    <property type="match status" value="1"/>
</dbReference>
<protein>
    <recommendedName>
        <fullName evidence="3">WD repeat-containing protein 76</fullName>
    </recommendedName>
</protein>
<dbReference type="GO" id="GO:0003677">
    <property type="term" value="F:DNA binding"/>
    <property type="evidence" value="ECO:0000318"/>
    <property type="project" value="GO_Central"/>
</dbReference>
<keyword evidence="5" id="KW-0677">Repeat</keyword>
<dbReference type="InterPro" id="IPR050853">
    <property type="entry name" value="WD_repeat_DNA-damage-binding"/>
</dbReference>
<dbReference type="OrthoDB" id="9890280at2759"/>
<evidence type="ECO:0000256" key="9">
    <source>
        <dbReference type="SAM" id="MobiDB-lite"/>
    </source>
</evidence>
<feature type="region of interest" description="Disordered" evidence="9">
    <location>
        <begin position="37"/>
        <end position="104"/>
    </location>
</feature>
<dbReference type="GO" id="GO:0006974">
    <property type="term" value="P:DNA damage response"/>
    <property type="evidence" value="ECO:0007669"/>
    <property type="project" value="UniProtKB-KW"/>
</dbReference>
<dbReference type="GO" id="GO:2000001">
    <property type="term" value="P:regulation of DNA damage checkpoint"/>
    <property type="evidence" value="ECO:0000318"/>
    <property type="project" value="GO_Central"/>
</dbReference>
<dbReference type="Pfam" id="PF00400">
    <property type="entry name" value="WD40"/>
    <property type="match status" value="1"/>
</dbReference>
<evidence type="ECO:0000256" key="5">
    <source>
        <dbReference type="ARBA" id="ARBA00022737"/>
    </source>
</evidence>
<dbReference type="FunFam" id="2.130.10.10:FF:000180">
    <property type="entry name" value="WD repeat-containing protein 76"/>
    <property type="match status" value="1"/>
</dbReference>
<dbReference type="InterPro" id="IPR015943">
    <property type="entry name" value="WD40/YVTN_repeat-like_dom_sf"/>
</dbReference>
<evidence type="ECO:0000256" key="6">
    <source>
        <dbReference type="ARBA" id="ARBA00022763"/>
    </source>
</evidence>
<evidence type="ECO:0000256" key="8">
    <source>
        <dbReference type="PROSITE-ProRule" id="PRU00221"/>
    </source>
</evidence>
<sequence length="474" mass="53106">MASQRLTEYERKRLENIKRNDELLASLKIHSKLADLSASAKRNREQTKSYKISPQKKAKSETPIVIRRSLRTQGKKPDSPGLADDFNESPKKQTTLKSQVTPDKSARELKPLLMRDVRVSSELDEPFVRKILSVSKDSPSNGAKNGVGMRVTASIDLESMELMPENIARVVPNRILSVKFFPSADMRMVVVGNKFGDVGFWNIDSETEDGDGIYMYRPHPAPVSSICIQPFSMNKIVTCSYHGLIRTLDVKKEIFDLTYSTEDAIFSMSQRSDDVNSLYFGEGQGVLRVWDERSKSSSMAWNLHDSRINTIDFSPANTNLMVTSSSDGSACIWDLRKLGKKSNPDSVKEIRRERAVHSAYFSPSGNLLATTSLDDKIGVVSGANYDDEFLLYHYNQTGRWLSSFKGVWGWDDSYVFVGNMKRGVDVISTEEKRIVTTLESPHMTAIPCRFDAHPLNPGMLAGATSGGQVYVWSL</sequence>
<dbReference type="EMBL" id="NBSK02000008">
    <property type="protein sequence ID" value="KAJ0190595.1"/>
    <property type="molecule type" value="Genomic_DNA"/>
</dbReference>
<dbReference type="AlphaFoldDB" id="A0A9R1UN74"/>
<proteinExistence type="inferred from homology"/>
<keyword evidence="11" id="KW-1185">Reference proteome</keyword>
<dbReference type="PROSITE" id="PS00678">
    <property type="entry name" value="WD_REPEATS_1"/>
    <property type="match status" value="1"/>
</dbReference>
<evidence type="ECO:0000256" key="4">
    <source>
        <dbReference type="ARBA" id="ARBA00022574"/>
    </source>
</evidence>
<dbReference type="SMART" id="SM00320">
    <property type="entry name" value="WD40"/>
    <property type="match status" value="5"/>
</dbReference>
<comment type="caution">
    <text evidence="10">The sequence shown here is derived from an EMBL/GenBank/DDBJ whole genome shotgun (WGS) entry which is preliminary data.</text>
</comment>
<keyword evidence="7" id="KW-0238">DNA-binding</keyword>
<dbReference type="PANTHER" id="PTHR14773:SF0">
    <property type="entry name" value="WD REPEAT-CONTAINING PROTEIN 76"/>
    <property type="match status" value="1"/>
</dbReference>
<evidence type="ECO:0000313" key="10">
    <source>
        <dbReference type="EMBL" id="KAJ0190595.1"/>
    </source>
</evidence>
<feature type="compositionally biased region" description="Polar residues" evidence="9">
    <location>
        <begin position="92"/>
        <end position="102"/>
    </location>
</feature>
<name>A0A9R1UN74_LACSA</name>
<dbReference type="Gene3D" id="2.130.10.10">
    <property type="entry name" value="YVTN repeat-like/Quinoprotein amine dehydrogenase"/>
    <property type="match status" value="1"/>
</dbReference>
<keyword evidence="6" id="KW-0227">DNA damage</keyword>
<gene>
    <name evidence="10" type="ORF">LSAT_V11C800418990</name>
</gene>
<reference evidence="10 11" key="1">
    <citation type="journal article" date="2017" name="Nat. Commun.">
        <title>Genome assembly with in vitro proximity ligation data and whole-genome triplication in lettuce.</title>
        <authorList>
            <person name="Reyes-Chin-Wo S."/>
            <person name="Wang Z."/>
            <person name="Yang X."/>
            <person name="Kozik A."/>
            <person name="Arikit S."/>
            <person name="Song C."/>
            <person name="Xia L."/>
            <person name="Froenicke L."/>
            <person name="Lavelle D.O."/>
            <person name="Truco M.J."/>
            <person name="Xia R."/>
            <person name="Zhu S."/>
            <person name="Xu C."/>
            <person name="Xu H."/>
            <person name="Xu X."/>
            <person name="Cox K."/>
            <person name="Korf I."/>
            <person name="Meyers B.C."/>
            <person name="Michelmore R.W."/>
        </authorList>
    </citation>
    <scope>NUCLEOTIDE SEQUENCE [LARGE SCALE GENOMIC DNA]</scope>
    <source>
        <strain evidence="11">cv. Salinas</strain>
        <tissue evidence="10">Seedlings</tissue>
    </source>
</reference>
<feature type="repeat" description="WD" evidence="8">
    <location>
        <begin position="301"/>
        <end position="336"/>
    </location>
</feature>
<comment type="function">
    <text evidence="1">Specifically binds 5-hydroxymethylcytosine (5hmC), suggesting that it acts as a specific reader of 5hmC.</text>
</comment>
<dbReference type="Gramene" id="rna-gnl|WGS:NBSK|LSAT_8X77581_mrna">
    <property type="protein sequence ID" value="cds-PLY87592.1"/>
    <property type="gene ID" value="gene-LSAT_8X77581"/>
</dbReference>
<accession>A0A9R1UN74</accession>
<dbReference type="GO" id="GO:0005634">
    <property type="term" value="C:nucleus"/>
    <property type="evidence" value="ECO:0000318"/>
    <property type="project" value="GO_Central"/>
</dbReference>
<organism evidence="10 11">
    <name type="scientific">Lactuca sativa</name>
    <name type="common">Garden lettuce</name>
    <dbReference type="NCBI Taxonomy" id="4236"/>
    <lineage>
        <taxon>Eukaryota</taxon>
        <taxon>Viridiplantae</taxon>
        <taxon>Streptophyta</taxon>
        <taxon>Embryophyta</taxon>
        <taxon>Tracheophyta</taxon>
        <taxon>Spermatophyta</taxon>
        <taxon>Magnoliopsida</taxon>
        <taxon>eudicotyledons</taxon>
        <taxon>Gunneridae</taxon>
        <taxon>Pentapetalae</taxon>
        <taxon>asterids</taxon>
        <taxon>campanulids</taxon>
        <taxon>Asterales</taxon>
        <taxon>Asteraceae</taxon>
        <taxon>Cichorioideae</taxon>
        <taxon>Cichorieae</taxon>
        <taxon>Lactucinae</taxon>
        <taxon>Lactuca</taxon>
    </lineage>
</organism>
<dbReference type="SUPFAM" id="SSF50978">
    <property type="entry name" value="WD40 repeat-like"/>
    <property type="match status" value="1"/>
</dbReference>
<evidence type="ECO:0000313" key="11">
    <source>
        <dbReference type="Proteomes" id="UP000235145"/>
    </source>
</evidence>
<dbReference type="Proteomes" id="UP000235145">
    <property type="component" value="Unassembled WGS sequence"/>
</dbReference>
<evidence type="ECO:0000256" key="3">
    <source>
        <dbReference type="ARBA" id="ARBA00021234"/>
    </source>
</evidence>
<dbReference type="InterPro" id="IPR036322">
    <property type="entry name" value="WD40_repeat_dom_sf"/>
</dbReference>
<dbReference type="InterPro" id="IPR001680">
    <property type="entry name" value="WD40_rpt"/>
</dbReference>
<evidence type="ECO:0000256" key="1">
    <source>
        <dbReference type="ARBA" id="ARBA00002530"/>
    </source>
</evidence>
<dbReference type="PROSITE" id="PS50294">
    <property type="entry name" value="WD_REPEATS_REGION"/>
    <property type="match status" value="1"/>
</dbReference>
<evidence type="ECO:0000256" key="7">
    <source>
        <dbReference type="ARBA" id="ARBA00023125"/>
    </source>
</evidence>
<keyword evidence="4 8" id="KW-0853">WD repeat</keyword>
<dbReference type="InterPro" id="IPR019775">
    <property type="entry name" value="WD40_repeat_CS"/>
</dbReference>